<evidence type="ECO:0000259" key="5">
    <source>
        <dbReference type="Pfam" id="PF03811"/>
    </source>
</evidence>
<dbReference type="PANTHER" id="PTHR33293:SF1">
    <property type="entry name" value="INSERTION ELEMENT IS1 1 PROTEIN INSB-RELATED"/>
    <property type="match status" value="1"/>
</dbReference>
<dbReference type="EMBL" id="CP057293">
    <property type="protein sequence ID" value="QMF69839.1"/>
    <property type="molecule type" value="Genomic_DNA"/>
</dbReference>
<dbReference type="InterPro" id="IPR051354">
    <property type="entry name" value="Transposase_27_IS1"/>
</dbReference>
<dbReference type="InterPro" id="IPR024431">
    <property type="entry name" value="InsA_HTH_dom"/>
</dbReference>
<keyword evidence="4" id="KW-0233">DNA recombination</keyword>
<evidence type="ECO:0000313" key="7">
    <source>
        <dbReference type="EMBL" id="QMF65764.1"/>
    </source>
</evidence>
<reference evidence="8 9" key="1">
    <citation type="submission" date="2020-06" db="EMBL/GenBank/DDBJ databases">
        <title>REHAB project genomes.</title>
        <authorList>
            <person name="Shaw L.P."/>
        </authorList>
    </citation>
    <scope>NUCLEOTIDE SEQUENCE [LARGE SCALE GENOMIC DNA]</scope>
    <source>
        <strain evidence="8 9">RHB30-C10</strain>
    </source>
</reference>
<dbReference type="GO" id="GO:0004803">
    <property type="term" value="F:transposase activity"/>
    <property type="evidence" value="ECO:0007669"/>
    <property type="project" value="InterPro"/>
</dbReference>
<dbReference type="Pfam" id="PF03811">
    <property type="entry name" value="Zn_ribbon_InsA"/>
    <property type="match status" value="1"/>
</dbReference>
<comment type="similarity">
    <text evidence="2">Belongs to the transposase 27 family.</text>
</comment>
<evidence type="ECO:0000256" key="3">
    <source>
        <dbReference type="ARBA" id="ARBA00022578"/>
    </source>
</evidence>
<keyword evidence="3" id="KW-0815">Transposition</keyword>
<evidence type="ECO:0000256" key="4">
    <source>
        <dbReference type="ARBA" id="ARBA00023172"/>
    </source>
</evidence>
<evidence type="ECO:0000313" key="8">
    <source>
        <dbReference type="EMBL" id="QMF69839.1"/>
    </source>
</evidence>
<evidence type="ECO:0000259" key="6">
    <source>
        <dbReference type="Pfam" id="PF12759"/>
    </source>
</evidence>
<evidence type="ECO:0000313" key="9">
    <source>
        <dbReference type="Proteomes" id="UP000512322"/>
    </source>
</evidence>
<accession>A0A7H9SG03</accession>
<dbReference type="InterPro" id="IPR003220">
    <property type="entry name" value="InsA_N_dom_Znf"/>
</dbReference>
<feature type="domain" description="Insertion element IS1 protein InsA helix-turn-helix" evidence="6">
    <location>
        <begin position="42"/>
        <end position="84"/>
    </location>
</feature>
<protein>
    <submittedName>
        <fullName evidence="8">IS1 family transposase</fullName>
    </submittedName>
</protein>
<dbReference type="Pfam" id="PF12759">
    <property type="entry name" value="HTH_Tnp_IS1"/>
    <property type="match status" value="1"/>
</dbReference>
<gene>
    <name evidence="7" type="ORF">HVY77_01245</name>
    <name evidence="8" type="ORF">HVY77_24860</name>
</gene>
<organism evidence="8 9">
    <name type="scientific">Escherichia coli</name>
    <dbReference type="NCBI Taxonomy" id="562"/>
    <lineage>
        <taxon>Bacteria</taxon>
        <taxon>Pseudomonadati</taxon>
        <taxon>Pseudomonadota</taxon>
        <taxon>Gammaproteobacteria</taxon>
        <taxon>Enterobacterales</taxon>
        <taxon>Enterobacteriaceae</taxon>
        <taxon>Escherichia</taxon>
    </lineage>
</organism>
<dbReference type="GO" id="GO:0003677">
    <property type="term" value="F:DNA binding"/>
    <property type="evidence" value="ECO:0007669"/>
    <property type="project" value="InterPro"/>
</dbReference>
<feature type="domain" description="InsA N-terminal zinc ribbon" evidence="5">
    <location>
        <begin position="1"/>
        <end position="35"/>
    </location>
</feature>
<dbReference type="AlphaFoldDB" id="A0A7H9SG03"/>
<dbReference type="EMBL" id="CP057293">
    <property type="protein sequence ID" value="QMF65764.1"/>
    <property type="molecule type" value="Genomic_DNA"/>
</dbReference>
<dbReference type="Pfam" id="PF03400">
    <property type="entry name" value="DDE_Tnp_IS1"/>
    <property type="match status" value="1"/>
</dbReference>
<proteinExistence type="inferred from homology"/>
<dbReference type="GO" id="GO:0006313">
    <property type="term" value="P:DNA transposition"/>
    <property type="evidence" value="ECO:0007669"/>
    <property type="project" value="InterPro"/>
</dbReference>
<comment type="function">
    <text evidence="1">Absolutely required for transposition of IS1.</text>
</comment>
<sequence length="231" mass="26717">MASVNIHCPRCQSAQVYRHGQNPKGRDRFRCRDCHRVFQLTYTYQARKPGMKELITEMAFNGAGVRDTARTLKIGINTVIWTFKKLAPKRITSSPVAHADVALICELDEQWSYVGSKARQHWLWYAYNTKTGGVLAYTFGPRTDQTCRELLALLTPFNIGMLTSDDWGSYGREVPKNKHLTGKIFTQRIERNNLTLRTRIKRLARKTICFSRSVEIHEKVIGAFIEKHMFY</sequence>
<dbReference type="PANTHER" id="PTHR33293">
    <property type="entry name" value="INSERTION ELEMENT IS1 1 PROTEIN INSB-RELATED"/>
    <property type="match status" value="1"/>
</dbReference>
<dbReference type="InterPro" id="IPR005063">
    <property type="entry name" value="Transposase_27"/>
</dbReference>
<name>A0A7H9SG03_ECOLX</name>
<evidence type="ECO:0000256" key="1">
    <source>
        <dbReference type="ARBA" id="ARBA00004091"/>
    </source>
</evidence>
<evidence type="ECO:0000256" key="2">
    <source>
        <dbReference type="ARBA" id="ARBA00008841"/>
    </source>
</evidence>
<dbReference type="Proteomes" id="UP000512322">
    <property type="component" value="Chromosome"/>
</dbReference>
<dbReference type="NCBIfam" id="NF033558">
    <property type="entry name" value="transpos_IS1"/>
    <property type="match status" value="1"/>
</dbReference>